<feature type="domain" description="4Fe-4S ferredoxin-type" evidence="10">
    <location>
        <begin position="44"/>
        <end position="75"/>
    </location>
</feature>
<dbReference type="InterPro" id="IPR040074">
    <property type="entry name" value="BssD/PflA/YjjW"/>
</dbReference>
<dbReference type="SUPFAM" id="SSF54862">
    <property type="entry name" value="4Fe-4S ferredoxins"/>
    <property type="match status" value="1"/>
</dbReference>
<keyword evidence="8" id="KW-0411">Iron-sulfur</keyword>
<dbReference type="InterPro" id="IPR017896">
    <property type="entry name" value="4Fe4S_Fe-S-bd"/>
</dbReference>
<dbReference type="SFLD" id="SFLDG01066">
    <property type="entry name" value="organic_radical-activating_enz"/>
    <property type="match status" value="1"/>
</dbReference>
<dbReference type="SFLD" id="SFLDS00029">
    <property type="entry name" value="Radical_SAM"/>
    <property type="match status" value="1"/>
</dbReference>
<dbReference type="OrthoDB" id="9782387at2"/>
<evidence type="ECO:0000313" key="13">
    <source>
        <dbReference type="Proteomes" id="UP000254051"/>
    </source>
</evidence>
<sequence>MAELMVFDLQRFALHDGPGIRTTVFLKGCPLDCIWCHNPESKKGKPQMGYLEKNCTYCGRCQKLCQYSVHRVSKRDCHKIDFSKCVQCGLCVDACPNHALKIFGKRMTSEEILQVVMKDWDFYQKSGGGLTVSGGEPMLQFYALLELLKKAKEKGLHICLDTSGQASQNQYKAVAEFVDVFLFDYKITDPEEHKRYTGVDNRLILKNLDYLCRNGSHIYLRCPIIPGINDNEQHYEGIAKLSRKYEGIEQVNLMMYHDMAKGKSVQIGEQYALPDIKTIEAEKKKLIYSKVESYGCLGLQDS</sequence>
<dbReference type="PROSITE" id="PS51918">
    <property type="entry name" value="RADICAL_SAM"/>
    <property type="match status" value="1"/>
</dbReference>
<dbReference type="InterPro" id="IPR017900">
    <property type="entry name" value="4Fe4S_Fe_S_CS"/>
</dbReference>
<dbReference type="GO" id="GO:0046872">
    <property type="term" value="F:metal ion binding"/>
    <property type="evidence" value="ECO:0007669"/>
    <property type="project" value="UniProtKB-KW"/>
</dbReference>
<dbReference type="SFLD" id="SFLDG01118">
    <property type="entry name" value="activating_enzymes__group_2"/>
    <property type="match status" value="1"/>
</dbReference>
<gene>
    <name evidence="12" type="ORF">SAMN05216529_13012</name>
</gene>
<dbReference type="CDD" id="cd01335">
    <property type="entry name" value="Radical_SAM"/>
    <property type="match status" value="1"/>
</dbReference>
<evidence type="ECO:0000313" key="12">
    <source>
        <dbReference type="EMBL" id="SUQ16421.1"/>
    </source>
</evidence>
<keyword evidence="4" id="KW-0949">S-adenosyl-L-methionine</keyword>
<dbReference type="PANTHER" id="PTHR30352">
    <property type="entry name" value="PYRUVATE FORMATE-LYASE-ACTIVATING ENZYME"/>
    <property type="match status" value="1"/>
</dbReference>
<dbReference type="GO" id="GO:0051539">
    <property type="term" value="F:4 iron, 4 sulfur cluster binding"/>
    <property type="evidence" value="ECO:0007669"/>
    <property type="project" value="UniProtKB-KW"/>
</dbReference>
<dbReference type="Gene3D" id="3.20.20.70">
    <property type="entry name" value="Aldolase class I"/>
    <property type="match status" value="1"/>
</dbReference>
<organism evidence="12 13">
    <name type="scientific">Faecalicatena contorta</name>
    <dbReference type="NCBI Taxonomy" id="39482"/>
    <lineage>
        <taxon>Bacteria</taxon>
        <taxon>Bacillati</taxon>
        <taxon>Bacillota</taxon>
        <taxon>Clostridia</taxon>
        <taxon>Lachnospirales</taxon>
        <taxon>Lachnospiraceae</taxon>
        <taxon>Faecalicatena</taxon>
    </lineage>
</organism>
<evidence type="ECO:0000256" key="5">
    <source>
        <dbReference type="ARBA" id="ARBA00022723"/>
    </source>
</evidence>
<dbReference type="GO" id="GO:0016491">
    <property type="term" value="F:oxidoreductase activity"/>
    <property type="evidence" value="ECO:0007669"/>
    <property type="project" value="UniProtKB-KW"/>
</dbReference>
<keyword evidence="6" id="KW-0560">Oxidoreductase</keyword>
<evidence type="ECO:0000256" key="1">
    <source>
        <dbReference type="ARBA" id="ARBA00001966"/>
    </source>
</evidence>
<evidence type="ECO:0000256" key="3">
    <source>
        <dbReference type="ARBA" id="ARBA00022485"/>
    </source>
</evidence>
<evidence type="ECO:0000259" key="10">
    <source>
        <dbReference type="PROSITE" id="PS51379"/>
    </source>
</evidence>
<comment type="catalytic activity">
    <reaction evidence="9">
        <text>glycyl-[protein] + reduced [flavodoxin] + S-adenosyl-L-methionine = glycin-2-yl radical-[protein] + semiquinone [flavodoxin] + 5'-deoxyadenosine + L-methionine + H(+)</text>
        <dbReference type="Rhea" id="RHEA:61976"/>
        <dbReference type="Rhea" id="RHEA-COMP:10622"/>
        <dbReference type="Rhea" id="RHEA-COMP:14480"/>
        <dbReference type="Rhea" id="RHEA-COMP:15993"/>
        <dbReference type="Rhea" id="RHEA-COMP:15994"/>
        <dbReference type="ChEBI" id="CHEBI:15378"/>
        <dbReference type="ChEBI" id="CHEBI:17319"/>
        <dbReference type="ChEBI" id="CHEBI:29947"/>
        <dbReference type="ChEBI" id="CHEBI:32722"/>
        <dbReference type="ChEBI" id="CHEBI:57618"/>
        <dbReference type="ChEBI" id="CHEBI:57844"/>
        <dbReference type="ChEBI" id="CHEBI:59789"/>
        <dbReference type="ChEBI" id="CHEBI:140311"/>
    </reaction>
</comment>
<dbReference type="InterPro" id="IPR034457">
    <property type="entry name" value="Organic_radical-activating"/>
</dbReference>
<feature type="domain" description="Radical SAM core" evidence="11">
    <location>
        <begin position="15"/>
        <end position="297"/>
    </location>
</feature>
<evidence type="ECO:0000256" key="2">
    <source>
        <dbReference type="ARBA" id="ARBA00009777"/>
    </source>
</evidence>
<keyword evidence="7" id="KW-0408">Iron</keyword>
<dbReference type="InterPro" id="IPR001989">
    <property type="entry name" value="Radical_activat_CS"/>
</dbReference>
<dbReference type="InterPro" id="IPR013785">
    <property type="entry name" value="Aldolase_TIM"/>
</dbReference>
<dbReference type="AlphaFoldDB" id="A0A315ZMA1"/>
<dbReference type="InterPro" id="IPR012839">
    <property type="entry name" value="Organic_radical_activase"/>
</dbReference>
<dbReference type="RefSeq" id="WP_109714807.1">
    <property type="nucleotide sequence ID" value="NZ_QGDS01000030.1"/>
</dbReference>
<reference evidence="13" key="1">
    <citation type="submission" date="2017-07" db="EMBL/GenBank/DDBJ databases">
        <authorList>
            <person name="Varghese N."/>
            <person name="Submissions S."/>
        </authorList>
    </citation>
    <scope>NUCLEOTIDE SEQUENCE [LARGE SCALE GENOMIC DNA]</scope>
    <source>
        <strain evidence="13">NLAE-zl-C134</strain>
    </source>
</reference>
<proteinExistence type="inferred from homology"/>
<evidence type="ECO:0000256" key="9">
    <source>
        <dbReference type="ARBA" id="ARBA00047365"/>
    </source>
</evidence>
<evidence type="ECO:0000256" key="8">
    <source>
        <dbReference type="ARBA" id="ARBA00023014"/>
    </source>
</evidence>
<dbReference type="PANTHER" id="PTHR30352:SF4">
    <property type="entry name" value="PYRUVATE FORMATE-LYASE 2-ACTIVATING ENZYME"/>
    <property type="match status" value="1"/>
</dbReference>
<feature type="domain" description="4Fe-4S ferredoxin-type" evidence="10">
    <location>
        <begin position="76"/>
        <end position="105"/>
    </location>
</feature>
<dbReference type="InterPro" id="IPR058240">
    <property type="entry name" value="rSAM_sf"/>
</dbReference>
<accession>A0A315ZMA1</accession>
<dbReference type="PIRSF" id="PIRSF000371">
    <property type="entry name" value="PFL_act_enz"/>
    <property type="match status" value="1"/>
</dbReference>
<dbReference type="PROSITE" id="PS51379">
    <property type="entry name" value="4FE4S_FER_2"/>
    <property type="match status" value="2"/>
</dbReference>
<name>A0A315ZMA1_9FIRM</name>
<keyword evidence="12" id="KW-0456">Lyase</keyword>
<keyword evidence="13" id="KW-1185">Reference proteome</keyword>
<dbReference type="PROSITE" id="PS00198">
    <property type="entry name" value="4FE4S_FER_1"/>
    <property type="match status" value="1"/>
</dbReference>
<comment type="cofactor">
    <cofactor evidence="1">
        <name>[4Fe-4S] cluster</name>
        <dbReference type="ChEBI" id="CHEBI:49883"/>
    </cofactor>
</comment>
<dbReference type="NCBIfam" id="TIGR02494">
    <property type="entry name" value="PFLE_PFLC"/>
    <property type="match status" value="1"/>
</dbReference>
<evidence type="ECO:0000256" key="4">
    <source>
        <dbReference type="ARBA" id="ARBA00022691"/>
    </source>
</evidence>
<keyword evidence="5" id="KW-0479">Metal-binding</keyword>
<dbReference type="Proteomes" id="UP000254051">
    <property type="component" value="Unassembled WGS sequence"/>
</dbReference>
<dbReference type="EMBL" id="UHJJ01000030">
    <property type="protein sequence ID" value="SUQ16421.1"/>
    <property type="molecule type" value="Genomic_DNA"/>
</dbReference>
<protein>
    <submittedName>
        <fullName evidence="12">Pyruvate formate lyase activating enzyme</fullName>
    </submittedName>
</protein>
<keyword evidence="3" id="KW-0004">4Fe-4S</keyword>
<dbReference type="GO" id="GO:0016829">
    <property type="term" value="F:lyase activity"/>
    <property type="evidence" value="ECO:0007669"/>
    <property type="project" value="UniProtKB-KW"/>
</dbReference>
<evidence type="ECO:0000256" key="6">
    <source>
        <dbReference type="ARBA" id="ARBA00023002"/>
    </source>
</evidence>
<dbReference type="SUPFAM" id="SSF102114">
    <property type="entry name" value="Radical SAM enzymes"/>
    <property type="match status" value="1"/>
</dbReference>
<keyword evidence="12" id="KW-0670">Pyruvate</keyword>
<dbReference type="InterPro" id="IPR007197">
    <property type="entry name" value="rSAM"/>
</dbReference>
<comment type="similarity">
    <text evidence="2">Belongs to the organic radical-activating enzymes family.</text>
</comment>
<evidence type="ECO:0000259" key="11">
    <source>
        <dbReference type="PROSITE" id="PS51918"/>
    </source>
</evidence>
<evidence type="ECO:0000256" key="7">
    <source>
        <dbReference type="ARBA" id="ARBA00023004"/>
    </source>
</evidence>
<dbReference type="PROSITE" id="PS01087">
    <property type="entry name" value="RADICAL_ACTIVATING"/>
    <property type="match status" value="1"/>
</dbReference>
<dbReference type="Pfam" id="PF13353">
    <property type="entry name" value="Fer4_12"/>
    <property type="match status" value="1"/>
</dbReference>